<dbReference type="Pfam" id="PF03799">
    <property type="entry name" value="FtsQ_DivIB_C"/>
    <property type="match status" value="1"/>
</dbReference>
<evidence type="ECO:0000313" key="2">
    <source>
        <dbReference type="EMBL" id="CAB4750674.1"/>
    </source>
</evidence>
<evidence type="ECO:0000259" key="1">
    <source>
        <dbReference type="Pfam" id="PF03799"/>
    </source>
</evidence>
<sequence length="171" mass="18921">MADLRTGDKLARVEPRAISHRISDIDWVESAEISRNWITGEVLVAITPRTPTAYFNNQVLDASGKVFILPGFSGAELPRVSASTPELGLVAINLFQNLPESIRADVLSLAAYNESNFSLKVLREQKQLQILWGPNEENELKSQVIDALLALPENKNIRRIDVSAPHAPLVK</sequence>
<dbReference type="EMBL" id="CAEZZE010000076">
    <property type="protein sequence ID" value="CAB4750674.1"/>
    <property type="molecule type" value="Genomic_DNA"/>
</dbReference>
<proteinExistence type="predicted"/>
<organism evidence="2">
    <name type="scientific">freshwater metagenome</name>
    <dbReference type="NCBI Taxonomy" id="449393"/>
    <lineage>
        <taxon>unclassified sequences</taxon>
        <taxon>metagenomes</taxon>
        <taxon>ecological metagenomes</taxon>
    </lineage>
</organism>
<feature type="domain" description="Cell division protein FtsQ/DivIB C-terminal" evidence="1">
    <location>
        <begin position="56"/>
        <end position="162"/>
    </location>
</feature>
<protein>
    <submittedName>
        <fullName evidence="2">Unannotated protein</fullName>
    </submittedName>
</protein>
<gene>
    <name evidence="2" type="ORF">UFOPK2827_00538</name>
</gene>
<dbReference type="GO" id="GO:0051301">
    <property type="term" value="P:cell division"/>
    <property type="evidence" value="ECO:0007669"/>
    <property type="project" value="UniProtKB-KW"/>
</dbReference>
<accession>A0A6J6TVJ0</accession>
<dbReference type="AlphaFoldDB" id="A0A6J6TVJ0"/>
<reference evidence="2" key="1">
    <citation type="submission" date="2020-05" db="EMBL/GenBank/DDBJ databases">
        <authorList>
            <person name="Chiriac C."/>
            <person name="Salcher M."/>
            <person name="Ghai R."/>
            <person name="Kavagutti S V."/>
        </authorList>
    </citation>
    <scope>NUCLEOTIDE SEQUENCE</scope>
</reference>
<dbReference type="InterPro" id="IPR005548">
    <property type="entry name" value="Cell_div_FtsQ/DivIB_C"/>
</dbReference>
<name>A0A6J6TVJ0_9ZZZZ</name>